<evidence type="ECO:0000313" key="3">
    <source>
        <dbReference type="EMBL" id="KAH0565325.1"/>
    </source>
</evidence>
<evidence type="ECO:0000256" key="2">
    <source>
        <dbReference type="SAM" id="Phobius"/>
    </source>
</evidence>
<feature type="region of interest" description="Disordered" evidence="1">
    <location>
        <begin position="384"/>
        <end position="413"/>
    </location>
</feature>
<dbReference type="EMBL" id="JAGHQM010000108">
    <property type="protein sequence ID" value="KAH0565325.1"/>
    <property type="molecule type" value="Genomic_DNA"/>
</dbReference>
<accession>A0A9P8LH72</accession>
<feature type="transmembrane region" description="Helical" evidence="2">
    <location>
        <begin position="329"/>
        <end position="352"/>
    </location>
</feature>
<organism evidence="3 4">
    <name type="scientific">Trichoglossum hirsutum</name>
    <dbReference type="NCBI Taxonomy" id="265104"/>
    <lineage>
        <taxon>Eukaryota</taxon>
        <taxon>Fungi</taxon>
        <taxon>Dikarya</taxon>
        <taxon>Ascomycota</taxon>
        <taxon>Pezizomycotina</taxon>
        <taxon>Geoglossomycetes</taxon>
        <taxon>Geoglossales</taxon>
        <taxon>Geoglossaceae</taxon>
        <taxon>Trichoglossum</taxon>
    </lineage>
</organism>
<protein>
    <submittedName>
        <fullName evidence="3">Uncharacterized protein</fullName>
    </submittedName>
</protein>
<feature type="transmembrane region" description="Helical" evidence="2">
    <location>
        <begin position="85"/>
        <end position="106"/>
    </location>
</feature>
<feature type="region of interest" description="Disordered" evidence="1">
    <location>
        <begin position="426"/>
        <end position="478"/>
    </location>
</feature>
<feature type="transmembrane region" description="Helical" evidence="2">
    <location>
        <begin position="291"/>
        <end position="317"/>
    </location>
</feature>
<comment type="caution">
    <text evidence="3">The sequence shown here is derived from an EMBL/GenBank/DDBJ whole genome shotgun (WGS) entry which is preliminary data.</text>
</comment>
<dbReference type="AlphaFoldDB" id="A0A9P8LH72"/>
<keyword evidence="2" id="KW-0812">Transmembrane</keyword>
<dbReference type="InterPro" id="IPR018830">
    <property type="entry name" value="DUF2434"/>
</dbReference>
<feature type="transmembrane region" description="Helical" evidence="2">
    <location>
        <begin position="251"/>
        <end position="271"/>
    </location>
</feature>
<keyword evidence="2" id="KW-1133">Transmembrane helix</keyword>
<evidence type="ECO:0000256" key="1">
    <source>
        <dbReference type="SAM" id="MobiDB-lite"/>
    </source>
</evidence>
<sequence>MPLVVRELIHFPDGANSTDVLINGLHFNRTTLNHWNYTLWSNGTLSNESKCYLVFDIYKPVLLSNGTFLNATSCYAPVNNIETRAILGIVSACLFAASIMFTLINLRKHGRRYLPSEKRFRAVGRRWPWYWLLVLAAFGCISGFTSIDVNRDYLPNDALIYQSFSYELMMPCLLATVWEAARHWGSWNERQIVDHDPHTLPQGGARDKEFWMPLNFFMTIPRTWTPIKLQRSTPQQVRVARPAATDSRFKAAAFFAVCAWLLICYSIRHSIRHYKPVNHGLWKGFSGFFRYIPTRFIALITLVAVHISYAILAAFDFNVSPLKYNSNPGWVYGLGYLPVILAILVMEVWGYISENEDLKIIKQRRDRNREADAALSVTRKPRWWHNPQDGFGGTQQGSSGNPTGEIGGGRATHKQVERGLEMGAITAKPSAISTTRTDNIAPPTIVSGAQEMEDEETRAKTRSGGTATQGKVRSMLDV</sequence>
<proteinExistence type="predicted"/>
<name>A0A9P8LH72_9PEZI</name>
<reference evidence="3" key="1">
    <citation type="submission" date="2021-03" db="EMBL/GenBank/DDBJ databases">
        <title>Comparative genomics and phylogenomic investigation of the class Geoglossomycetes provide insights into ecological specialization and systematics.</title>
        <authorList>
            <person name="Melie T."/>
            <person name="Pirro S."/>
            <person name="Miller A.N."/>
            <person name="Quandt A."/>
        </authorList>
    </citation>
    <scope>NUCLEOTIDE SEQUENCE</scope>
    <source>
        <strain evidence="3">CAQ_001_2017</strain>
    </source>
</reference>
<feature type="transmembrane region" description="Helical" evidence="2">
    <location>
        <begin position="127"/>
        <end position="147"/>
    </location>
</feature>
<keyword evidence="4" id="KW-1185">Reference proteome</keyword>
<keyword evidence="2" id="KW-0472">Membrane</keyword>
<dbReference type="Proteomes" id="UP000750711">
    <property type="component" value="Unassembled WGS sequence"/>
</dbReference>
<evidence type="ECO:0000313" key="4">
    <source>
        <dbReference type="Proteomes" id="UP000750711"/>
    </source>
</evidence>
<gene>
    <name evidence="3" type="ORF">GP486_001286</name>
</gene>
<dbReference type="Pfam" id="PF10361">
    <property type="entry name" value="DUF2434"/>
    <property type="match status" value="1"/>
</dbReference>